<dbReference type="InterPro" id="IPR050282">
    <property type="entry name" value="Cycloisomerase_2"/>
</dbReference>
<dbReference type="Gene3D" id="2.130.10.10">
    <property type="entry name" value="YVTN repeat-like/Quinoprotein amine dehydrogenase"/>
    <property type="match status" value="3"/>
</dbReference>
<evidence type="ECO:0000313" key="3">
    <source>
        <dbReference type="EMBL" id="MCW7461418.1"/>
    </source>
</evidence>
<accession>A0ABT3LVP2</accession>
<dbReference type="PANTHER" id="PTHR30344:SF1">
    <property type="entry name" value="6-PHOSPHOGLUCONOLACTONASE"/>
    <property type="match status" value="1"/>
</dbReference>
<gene>
    <name evidence="3" type="ORF">ND812_04875</name>
</gene>
<comment type="caution">
    <text evidence="3">The sequence shown here is derived from an EMBL/GenBank/DDBJ whole genome shotgun (WGS) entry which is preliminary data.</text>
</comment>
<dbReference type="InterPro" id="IPR015943">
    <property type="entry name" value="WD40/YVTN_repeat-like_dom_sf"/>
</dbReference>
<dbReference type="Proteomes" id="UP001209737">
    <property type="component" value="Unassembled WGS sequence"/>
</dbReference>
<dbReference type="RefSeq" id="WP_265374518.1">
    <property type="nucleotide sequence ID" value="NZ_JAMQPV010000001.1"/>
</dbReference>
<dbReference type="EMBL" id="JAMQPV010000001">
    <property type="protein sequence ID" value="MCW7461418.1"/>
    <property type="molecule type" value="Genomic_DNA"/>
</dbReference>
<evidence type="ECO:0000256" key="1">
    <source>
        <dbReference type="ARBA" id="ARBA00005564"/>
    </source>
</evidence>
<sequence>MEVTFHCKPKELNSVCDSSSKSYKDSIILLLATSDRFQFCGGTVFQKRIKTPRFLLVSNVGTTSATSNISVFRINSNNGEITSVPGSPFQLTNRPRFTLTNSTGTIVYVANVGNTSVSTLSLNPENGELSTKSSDLVLPSTPYSLVMDPSEKYLFASSETTQQIHRMAIDSSGNISIISPATATLNPTSGAVGRLVFDSTGRHLYVGLTGAAANVSGIQAFSLDSLSGSLTSIGVYNTSENNISVAISPNGQFVYGANYFSQDVFPFVRNQTNGTLTAQTTITAGSAPAYTLVDPFNRFLYVANSGTGQGTISAYKIDQVNGTLTSLSGSPFSSGFSPIGISIDQSGKYLYTSNTQDGNVSGYTISETGGLTPIAGLPVAAGINTFSVEIVSY</sequence>
<organism evidence="3 4">
    <name type="scientific">Leptospira limi</name>
    <dbReference type="NCBI Taxonomy" id="2950023"/>
    <lineage>
        <taxon>Bacteria</taxon>
        <taxon>Pseudomonadati</taxon>
        <taxon>Spirochaetota</taxon>
        <taxon>Spirochaetia</taxon>
        <taxon>Leptospirales</taxon>
        <taxon>Leptospiraceae</taxon>
        <taxon>Leptospira</taxon>
    </lineage>
</organism>
<dbReference type="Pfam" id="PF10282">
    <property type="entry name" value="Lactonase"/>
    <property type="match status" value="3"/>
</dbReference>
<protein>
    <submittedName>
        <fullName evidence="3">Lactonase family protein</fullName>
    </submittedName>
</protein>
<name>A0ABT3LVP2_9LEPT</name>
<keyword evidence="2" id="KW-0313">Glucose metabolism</keyword>
<keyword evidence="2" id="KW-0119">Carbohydrate metabolism</keyword>
<reference evidence="3 4" key="1">
    <citation type="submission" date="2022-06" db="EMBL/GenBank/DDBJ databases">
        <title>Leptospira isolates from biofilms formed at urban environments.</title>
        <authorList>
            <person name="Ribeiro P.S."/>
            <person name="Sousa T."/>
            <person name="Carvalho N."/>
            <person name="Aburjaile F."/>
            <person name="Neves F."/>
            <person name="Oliveira D."/>
            <person name="Blanco L."/>
            <person name="Lima J."/>
            <person name="Costa F."/>
            <person name="Brenig B."/>
            <person name="Soares S."/>
            <person name="Ramos R."/>
            <person name="Goes-Neto A."/>
            <person name="Matiuzzi M."/>
            <person name="Azevedo V."/>
            <person name="Ristow P."/>
        </authorList>
    </citation>
    <scope>NUCLEOTIDE SEQUENCE [LARGE SCALE GENOMIC DNA]</scope>
    <source>
        <strain evidence="3 4">VSF25</strain>
    </source>
</reference>
<dbReference type="SUPFAM" id="SSF75011">
    <property type="entry name" value="3-carboxy-cis,cis-mucoante lactonizing enzyme"/>
    <property type="match status" value="1"/>
</dbReference>
<dbReference type="InterPro" id="IPR019405">
    <property type="entry name" value="Lactonase_7-beta_prop"/>
</dbReference>
<proteinExistence type="inferred from homology"/>
<comment type="similarity">
    <text evidence="1">Belongs to the cycloisomerase 2 family.</text>
</comment>
<evidence type="ECO:0000256" key="2">
    <source>
        <dbReference type="ARBA" id="ARBA00022526"/>
    </source>
</evidence>
<evidence type="ECO:0000313" key="4">
    <source>
        <dbReference type="Proteomes" id="UP001209737"/>
    </source>
</evidence>
<dbReference type="PANTHER" id="PTHR30344">
    <property type="entry name" value="6-PHOSPHOGLUCONOLACTONASE-RELATED"/>
    <property type="match status" value="1"/>
</dbReference>
<keyword evidence="4" id="KW-1185">Reference proteome</keyword>